<proteinExistence type="predicted"/>
<organism evidence="2 3">
    <name type="scientific">Arthrobacter alpinus</name>
    <dbReference type="NCBI Taxonomy" id="656366"/>
    <lineage>
        <taxon>Bacteria</taxon>
        <taxon>Bacillati</taxon>
        <taxon>Actinomycetota</taxon>
        <taxon>Actinomycetes</taxon>
        <taxon>Micrococcales</taxon>
        <taxon>Micrococcaceae</taxon>
        <taxon>Arthrobacter</taxon>
    </lineage>
</organism>
<reference evidence="2 3" key="1">
    <citation type="submission" date="2016-10" db="EMBL/GenBank/DDBJ databases">
        <authorList>
            <person name="de Groot N.N."/>
        </authorList>
    </citation>
    <scope>NUCLEOTIDE SEQUENCE [LARGE SCALE GENOMIC DNA]</scope>
    <source>
        <strain evidence="2 3">DSM 22274</strain>
    </source>
</reference>
<accession>A0A1H5PDY5</accession>
<dbReference type="Proteomes" id="UP000182725">
    <property type="component" value="Unassembled WGS sequence"/>
</dbReference>
<keyword evidence="1" id="KW-1133">Transmembrane helix</keyword>
<name>A0A1H5PDY5_9MICC</name>
<feature type="transmembrane region" description="Helical" evidence="1">
    <location>
        <begin position="44"/>
        <end position="62"/>
    </location>
</feature>
<evidence type="ECO:0000313" key="2">
    <source>
        <dbReference type="EMBL" id="SEF11930.1"/>
    </source>
</evidence>
<dbReference type="AlphaFoldDB" id="A0A1H5PDY5"/>
<evidence type="ECO:0000313" key="3">
    <source>
        <dbReference type="Proteomes" id="UP000182725"/>
    </source>
</evidence>
<dbReference type="RefSeq" id="WP_074713592.1">
    <property type="nucleotide sequence ID" value="NZ_FNTV01000002.1"/>
</dbReference>
<evidence type="ECO:0000256" key="1">
    <source>
        <dbReference type="SAM" id="Phobius"/>
    </source>
</evidence>
<dbReference type="EMBL" id="FNTV01000002">
    <property type="protein sequence ID" value="SEF11930.1"/>
    <property type="molecule type" value="Genomic_DNA"/>
</dbReference>
<sequence length="78" mass="8635">MSNTIHGPRSSRNWFIDNYLALVIVVVLVIFGVLNTAYGLITNTVINVLLALLGMGIVYWVMKVSATRKSRNNEQTGP</sequence>
<protein>
    <submittedName>
        <fullName evidence="2">Uncharacterized protein</fullName>
    </submittedName>
</protein>
<gene>
    <name evidence="2" type="ORF">SAMN04489740_4161</name>
</gene>
<keyword evidence="1" id="KW-0812">Transmembrane</keyword>
<keyword evidence="1" id="KW-0472">Membrane</keyword>
<feature type="transmembrane region" description="Helical" evidence="1">
    <location>
        <begin position="19"/>
        <end position="38"/>
    </location>
</feature>